<dbReference type="Gene3D" id="3.10.20.30">
    <property type="match status" value="1"/>
</dbReference>
<dbReference type="RefSeq" id="WP_323357754.1">
    <property type="nucleotide sequence ID" value="NZ_JAYGHY010000068.1"/>
</dbReference>
<evidence type="ECO:0000313" key="1">
    <source>
        <dbReference type="EMBL" id="MEA5443789.1"/>
    </source>
</evidence>
<dbReference type="Proteomes" id="UP001302329">
    <property type="component" value="Unassembled WGS sequence"/>
</dbReference>
<dbReference type="EMBL" id="JAYGHY010000068">
    <property type="protein sequence ID" value="MEA5443789.1"/>
    <property type="molecule type" value="Genomic_DNA"/>
</dbReference>
<dbReference type="InterPro" id="IPR016155">
    <property type="entry name" value="Mopterin_synth/thiamin_S_b"/>
</dbReference>
<accession>A0ABU5SZ70</accession>
<dbReference type="InterPro" id="IPR012675">
    <property type="entry name" value="Beta-grasp_dom_sf"/>
</dbReference>
<gene>
    <name evidence="1" type="ORF">VB739_14625</name>
</gene>
<evidence type="ECO:0000313" key="2">
    <source>
        <dbReference type="Proteomes" id="UP001302329"/>
    </source>
</evidence>
<dbReference type="Pfam" id="PF02597">
    <property type="entry name" value="ThiS"/>
    <property type="match status" value="1"/>
</dbReference>
<reference evidence="1 2" key="1">
    <citation type="submission" date="2023-12" db="EMBL/GenBank/DDBJ databases">
        <title>Baltic Sea Cyanobacteria.</title>
        <authorList>
            <person name="Delbaje E."/>
            <person name="Fewer D.P."/>
            <person name="Shishido T.K."/>
        </authorList>
    </citation>
    <scope>NUCLEOTIDE SEQUENCE [LARGE SCALE GENOMIC DNA]</scope>
    <source>
        <strain evidence="1 2">UHCC 0281</strain>
    </source>
</reference>
<sequence>MVAPSPDLTAAVRVRLFAALRERAGWGERLVPLEASPTSAADLWRRLALDDGPATGGRIPPSIRIAINQAFAAPGTPLRPGDEVAFLPPITGG</sequence>
<protein>
    <submittedName>
        <fullName evidence="1">MoaD/ThiS family protein</fullName>
    </submittedName>
</protein>
<comment type="caution">
    <text evidence="1">The sequence shown here is derived from an EMBL/GenBank/DDBJ whole genome shotgun (WGS) entry which is preliminary data.</text>
</comment>
<organism evidence="1 2">
    <name type="scientific">Cyanobium gracile UHCC 0281</name>
    <dbReference type="NCBI Taxonomy" id="3110309"/>
    <lineage>
        <taxon>Bacteria</taxon>
        <taxon>Bacillati</taxon>
        <taxon>Cyanobacteriota</taxon>
        <taxon>Cyanophyceae</taxon>
        <taxon>Synechococcales</taxon>
        <taxon>Prochlorococcaceae</taxon>
        <taxon>Cyanobium</taxon>
    </lineage>
</organism>
<dbReference type="CDD" id="cd00754">
    <property type="entry name" value="Ubl_MoaD"/>
    <property type="match status" value="1"/>
</dbReference>
<name>A0ABU5SZ70_9CYAN</name>
<keyword evidence="2" id="KW-1185">Reference proteome</keyword>
<dbReference type="InterPro" id="IPR003749">
    <property type="entry name" value="ThiS/MoaD-like"/>
</dbReference>
<dbReference type="SUPFAM" id="SSF54285">
    <property type="entry name" value="MoaD/ThiS"/>
    <property type="match status" value="1"/>
</dbReference>
<proteinExistence type="predicted"/>